<dbReference type="InterPro" id="IPR008921">
    <property type="entry name" value="DNA_pol3_clamp-load_cplx_C"/>
</dbReference>
<dbReference type="RefSeq" id="WP_046096687.1">
    <property type="nucleotide sequence ID" value="NZ_JZXN01000002.1"/>
</dbReference>
<evidence type="ECO:0000256" key="1">
    <source>
        <dbReference type="ARBA" id="ARBA00012417"/>
    </source>
</evidence>
<dbReference type="InterPro" id="IPR005790">
    <property type="entry name" value="DNA_polIII_delta"/>
</dbReference>
<dbReference type="PANTHER" id="PTHR34388:SF1">
    <property type="entry name" value="DNA POLYMERASE III SUBUNIT DELTA"/>
    <property type="match status" value="1"/>
</dbReference>
<dbReference type="GO" id="GO:0003677">
    <property type="term" value="F:DNA binding"/>
    <property type="evidence" value="ECO:0007669"/>
    <property type="project" value="InterPro"/>
</dbReference>
<dbReference type="SUPFAM" id="SSF48019">
    <property type="entry name" value="post-AAA+ oligomerization domain-like"/>
    <property type="match status" value="1"/>
</dbReference>
<dbReference type="Pfam" id="PF21694">
    <property type="entry name" value="DNA_pol3_delta_C"/>
    <property type="match status" value="1"/>
</dbReference>
<feature type="domain" description="DNA polymerase III delta subunit-like C-terminal" evidence="10">
    <location>
        <begin position="202"/>
        <end position="318"/>
    </location>
</feature>
<dbReference type="AlphaFoldDB" id="A0A0F5H1B8"/>
<gene>
    <name evidence="11" type="ORF">MMELEA_02450</name>
</gene>
<dbReference type="Proteomes" id="UP000033750">
    <property type="component" value="Unassembled WGS sequence"/>
</dbReference>
<dbReference type="Gene3D" id="3.40.50.300">
    <property type="entry name" value="P-loop containing nucleotide triphosphate hydrolases"/>
    <property type="match status" value="1"/>
</dbReference>
<evidence type="ECO:0000256" key="3">
    <source>
        <dbReference type="ARBA" id="ARBA00022679"/>
    </source>
</evidence>
<evidence type="ECO:0000313" key="12">
    <source>
        <dbReference type="Proteomes" id="UP000033750"/>
    </source>
</evidence>
<evidence type="ECO:0000256" key="2">
    <source>
        <dbReference type="ARBA" id="ARBA00017703"/>
    </source>
</evidence>
<evidence type="ECO:0000256" key="6">
    <source>
        <dbReference type="ARBA" id="ARBA00022932"/>
    </source>
</evidence>
<dbReference type="NCBIfam" id="TIGR01128">
    <property type="entry name" value="holA"/>
    <property type="match status" value="1"/>
</dbReference>
<reference evidence="11 12" key="1">
    <citation type="submission" date="2015-03" db="EMBL/GenBank/DDBJ databases">
        <title>Genome sequence of Mycoplasma meleagridis strain ATCC 25294.</title>
        <authorList>
            <person name="Yacoub E."/>
            <person name="Blanchard A."/>
            <person name="Sirand-Pugnet P."/>
            <person name="Mardassi B.B.A."/>
        </authorList>
    </citation>
    <scope>NUCLEOTIDE SEQUENCE [LARGE SCALE GENOMIC DNA]</scope>
    <source>
        <strain evidence="11 12">ATCC 25294</strain>
    </source>
</reference>
<proteinExistence type="inferred from homology"/>
<evidence type="ECO:0000256" key="4">
    <source>
        <dbReference type="ARBA" id="ARBA00022695"/>
    </source>
</evidence>
<name>A0A0F5H1B8_9BACT</name>
<comment type="caution">
    <text evidence="11">The sequence shown here is derived from an EMBL/GenBank/DDBJ whole genome shotgun (WGS) entry which is preliminary data.</text>
</comment>
<evidence type="ECO:0000313" key="11">
    <source>
        <dbReference type="EMBL" id="KKB27079.1"/>
    </source>
</evidence>
<feature type="domain" description="DNA polymerase III delta N-terminal" evidence="9">
    <location>
        <begin position="2"/>
        <end position="112"/>
    </location>
</feature>
<dbReference type="GO" id="GO:0006261">
    <property type="term" value="P:DNA-templated DNA replication"/>
    <property type="evidence" value="ECO:0007669"/>
    <property type="project" value="TreeGrafter"/>
</dbReference>
<comment type="similarity">
    <text evidence="7">Belongs to the DNA polymerase HolA subunit family.</text>
</comment>
<dbReference type="InterPro" id="IPR027417">
    <property type="entry name" value="P-loop_NTPase"/>
</dbReference>
<evidence type="ECO:0000259" key="10">
    <source>
        <dbReference type="Pfam" id="PF21694"/>
    </source>
</evidence>
<dbReference type="GO" id="GO:0003887">
    <property type="term" value="F:DNA-directed DNA polymerase activity"/>
    <property type="evidence" value="ECO:0007669"/>
    <property type="project" value="UniProtKB-KW"/>
</dbReference>
<accession>A0A0F5H1B8</accession>
<comment type="catalytic activity">
    <reaction evidence="8">
        <text>DNA(n) + a 2'-deoxyribonucleoside 5'-triphosphate = DNA(n+1) + diphosphate</text>
        <dbReference type="Rhea" id="RHEA:22508"/>
        <dbReference type="Rhea" id="RHEA-COMP:17339"/>
        <dbReference type="Rhea" id="RHEA-COMP:17340"/>
        <dbReference type="ChEBI" id="CHEBI:33019"/>
        <dbReference type="ChEBI" id="CHEBI:61560"/>
        <dbReference type="ChEBI" id="CHEBI:173112"/>
        <dbReference type="EC" id="2.7.7.7"/>
    </reaction>
</comment>
<evidence type="ECO:0000259" key="9">
    <source>
        <dbReference type="Pfam" id="PF06144"/>
    </source>
</evidence>
<evidence type="ECO:0000256" key="8">
    <source>
        <dbReference type="ARBA" id="ARBA00049244"/>
    </source>
</evidence>
<organism evidence="11 12">
    <name type="scientific">Mycoplasmopsis meleagridis ATCC 25294</name>
    <dbReference type="NCBI Taxonomy" id="1264554"/>
    <lineage>
        <taxon>Bacteria</taxon>
        <taxon>Bacillati</taxon>
        <taxon>Mycoplasmatota</taxon>
        <taxon>Mycoplasmoidales</taxon>
        <taxon>Metamycoplasmataceae</taxon>
        <taxon>Mycoplasmopsis</taxon>
    </lineage>
</organism>
<keyword evidence="12" id="KW-1185">Reference proteome</keyword>
<dbReference type="SUPFAM" id="SSF52540">
    <property type="entry name" value="P-loop containing nucleoside triphosphate hydrolases"/>
    <property type="match status" value="1"/>
</dbReference>
<dbReference type="EC" id="2.7.7.7" evidence="1"/>
<keyword evidence="6" id="KW-0239">DNA-directed DNA polymerase</keyword>
<dbReference type="EMBL" id="JZXN01000002">
    <property type="protein sequence ID" value="KKB27079.1"/>
    <property type="molecule type" value="Genomic_DNA"/>
</dbReference>
<keyword evidence="5" id="KW-0235">DNA replication</keyword>
<dbReference type="PATRIC" id="fig|1264554.4.peg.13"/>
<dbReference type="PANTHER" id="PTHR34388">
    <property type="entry name" value="DNA POLYMERASE III SUBUNIT DELTA"/>
    <property type="match status" value="1"/>
</dbReference>
<keyword evidence="4" id="KW-0548">Nucleotidyltransferase</keyword>
<evidence type="ECO:0000256" key="7">
    <source>
        <dbReference type="ARBA" id="ARBA00034754"/>
    </source>
</evidence>
<dbReference type="GO" id="GO:0009360">
    <property type="term" value="C:DNA polymerase III complex"/>
    <property type="evidence" value="ECO:0007669"/>
    <property type="project" value="InterPro"/>
</dbReference>
<keyword evidence="3" id="KW-0808">Transferase</keyword>
<sequence length="320" mass="38100">MYFLYGEENFLINKKIKQICKNYPKHKIMHFYYENIDKINDFIKNIYTDSLFNEKKILIMHNFEFFTKKNIDKKEIFILEQLIDSLNFNGENIIVFVNNEISESKNIFSNFFTENTIKKLDKSNIYEFKKLNNKEKINLAIEYVKEKEGYLSFVDASILVNILEDDTTLLISELDKLLSYDKKITSDMIYKIIAPIIKDDPFGFVNSLETNSLEFIWKKYKEKIEQGEYIINLISQLSQTLIICNQIHNYLKLNDNLLAYCSDFKINNYRAKKIQNLISKLGIYKIKNMLKNLAVIEEDIKNGKINEKIAFEQLLIRYFQ</sequence>
<dbReference type="OrthoDB" id="400018at2"/>
<evidence type="ECO:0000256" key="5">
    <source>
        <dbReference type="ARBA" id="ARBA00022705"/>
    </source>
</evidence>
<dbReference type="Gene3D" id="1.20.272.10">
    <property type="match status" value="1"/>
</dbReference>
<dbReference type="InterPro" id="IPR010372">
    <property type="entry name" value="DNA_pol3_delta_N"/>
</dbReference>
<dbReference type="STRING" id="29561.MM26B8_03260"/>
<dbReference type="Pfam" id="PF06144">
    <property type="entry name" value="DNA_pol3_delta"/>
    <property type="match status" value="1"/>
</dbReference>
<dbReference type="InterPro" id="IPR048466">
    <property type="entry name" value="DNA_pol3_delta-like_C"/>
</dbReference>
<protein>
    <recommendedName>
        <fullName evidence="2">DNA polymerase III subunit delta</fullName>
        <ecNumber evidence="1">2.7.7.7</ecNumber>
    </recommendedName>
</protein>